<keyword evidence="1" id="KW-0472">Membrane</keyword>
<evidence type="ECO:0000259" key="2">
    <source>
        <dbReference type="Pfam" id="PF03372"/>
    </source>
</evidence>
<protein>
    <submittedName>
        <fullName evidence="3">Endonuclease/exonuclease/phosphatase (EEP) superfamily protein YafD</fullName>
    </submittedName>
</protein>
<evidence type="ECO:0000313" key="4">
    <source>
        <dbReference type="Proteomes" id="UP000271683"/>
    </source>
</evidence>
<dbReference type="GO" id="GO:0004519">
    <property type="term" value="F:endonuclease activity"/>
    <property type="evidence" value="ECO:0007669"/>
    <property type="project" value="UniProtKB-KW"/>
</dbReference>
<reference evidence="3 4" key="1">
    <citation type="submission" date="2018-11" db="EMBL/GenBank/DDBJ databases">
        <title>Sequencing the genomes of 1000 actinobacteria strains.</title>
        <authorList>
            <person name="Klenk H.-P."/>
        </authorList>
    </citation>
    <scope>NUCLEOTIDE SEQUENCE [LARGE SCALE GENOMIC DNA]</scope>
    <source>
        <strain evidence="3 4">DSM 43634</strain>
    </source>
</reference>
<dbReference type="SUPFAM" id="SSF56219">
    <property type="entry name" value="DNase I-like"/>
    <property type="match status" value="1"/>
</dbReference>
<evidence type="ECO:0000313" key="3">
    <source>
        <dbReference type="EMBL" id="ROP31294.1"/>
    </source>
</evidence>
<dbReference type="Proteomes" id="UP000271683">
    <property type="component" value="Unassembled WGS sequence"/>
</dbReference>
<feature type="transmembrane region" description="Helical" evidence="1">
    <location>
        <begin position="48"/>
        <end position="76"/>
    </location>
</feature>
<dbReference type="AlphaFoldDB" id="A0A3N1GM00"/>
<evidence type="ECO:0000256" key="1">
    <source>
        <dbReference type="SAM" id="Phobius"/>
    </source>
</evidence>
<dbReference type="EMBL" id="RJKL01000001">
    <property type="protein sequence ID" value="ROP31294.1"/>
    <property type="molecule type" value="Genomic_DNA"/>
</dbReference>
<dbReference type="Pfam" id="PF03372">
    <property type="entry name" value="Exo_endo_phos"/>
    <property type="match status" value="1"/>
</dbReference>
<name>A0A3N1GM00_9ACTN</name>
<keyword evidence="1" id="KW-1133">Transmembrane helix</keyword>
<keyword evidence="3" id="KW-0269">Exonuclease</keyword>
<keyword evidence="3" id="KW-0255">Endonuclease</keyword>
<keyword evidence="3" id="KW-0540">Nuclease</keyword>
<feature type="transmembrane region" description="Helical" evidence="1">
    <location>
        <begin position="83"/>
        <end position="106"/>
    </location>
</feature>
<organism evidence="3 4">
    <name type="scientific">Couchioplanes caeruleus</name>
    <dbReference type="NCBI Taxonomy" id="56438"/>
    <lineage>
        <taxon>Bacteria</taxon>
        <taxon>Bacillati</taxon>
        <taxon>Actinomycetota</taxon>
        <taxon>Actinomycetes</taxon>
        <taxon>Micromonosporales</taxon>
        <taxon>Micromonosporaceae</taxon>
        <taxon>Couchioplanes</taxon>
    </lineage>
</organism>
<feature type="domain" description="Endonuclease/exonuclease/phosphatase" evidence="2">
    <location>
        <begin position="136"/>
        <end position="361"/>
    </location>
</feature>
<dbReference type="GO" id="GO:0004527">
    <property type="term" value="F:exonuclease activity"/>
    <property type="evidence" value="ECO:0007669"/>
    <property type="project" value="UniProtKB-KW"/>
</dbReference>
<proteinExistence type="predicted"/>
<comment type="caution">
    <text evidence="3">The sequence shown here is derived from an EMBL/GenBank/DDBJ whole genome shotgun (WGS) entry which is preliminary data.</text>
</comment>
<sequence length="372" mass="42023">MARAVGRWKSSKPRPAGRWRRRLSASVFAMAILWLVFAVLQELLTGRVWFWVLPGLMPPIMFAVAPALLMIAAALLKRFRISVLALAVVSFTITVPSSGINFAALLPRDAPAAEGHPVRVVQMNTDYWGQLREGTLSDPRDKESMLKYLRALDADVYLLQEHMTRVGELALPVTDLSDVGRVFPEYRAFTAGTLLTLTRLPVMDHRVVNPDTSSTLALPPPPYELMVNVKVGDRVLSTYNVHMPIQIIIEQNWFTRDFYKEIERRHVIRHEEFEALTEDVVANPNPLIVAGDFNTSPAMGDIRGLLDVTRDAARYSGRLYPATWRVGGQLPMLWRNDWYLIRNDITVDKFRSLDPEGNSDHLVQAVDLVIAK</sequence>
<dbReference type="Gene3D" id="3.60.10.10">
    <property type="entry name" value="Endonuclease/exonuclease/phosphatase"/>
    <property type="match status" value="1"/>
</dbReference>
<keyword evidence="3" id="KW-0378">Hydrolase</keyword>
<dbReference type="InterPro" id="IPR005135">
    <property type="entry name" value="Endo/exonuclease/phosphatase"/>
</dbReference>
<keyword evidence="1" id="KW-0812">Transmembrane</keyword>
<gene>
    <name evidence="3" type="ORF">EDD30_4189</name>
</gene>
<dbReference type="InterPro" id="IPR036691">
    <property type="entry name" value="Endo/exonu/phosph_ase_sf"/>
</dbReference>
<accession>A0A3N1GM00</accession>